<dbReference type="PATRIC" id="fig|1618443.3.peg.613"/>
<evidence type="ECO:0000313" key="3">
    <source>
        <dbReference type="Proteomes" id="UP000034894"/>
    </source>
</evidence>
<comment type="caution">
    <text evidence="2">The sequence shown here is derived from an EMBL/GenBank/DDBJ whole genome shotgun (WGS) entry which is preliminary data.</text>
</comment>
<dbReference type="Proteomes" id="UP000034894">
    <property type="component" value="Unassembled WGS sequence"/>
</dbReference>
<keyword evidence="1" id="KW-0812">Transmembrane</keyword>
<evidence type="ECO:0000256" key="1">
    <source>
        <dbReference type="SAM" id="Phobius"/>
    </source>
</evidence>
<dbReference type="EMBL" id="LCFP01000003">
    <property type="protein sequence ID" value="KKS98224.1"/>
    <property type="molecule type" value="Genomic_DNA"/>
</dbReference>
<feature type="transmembrane region" description="Helical" evidence="1">
    <location>
        <begin position="12"/>
        <end position="31"/>
    </location>
</feature>
<keyword evidence="1" id="KW-1133">Transmembrane helix</keyword>
<sequence length="133" mass="15062">MVNKKKGRKFRIHYIPLIVIAVLLGIIYTSIVSRETLDSRSVNITLRSKDELDADYYEDMAKTDLADKLSIPISEIKTVQTEKTEFNDTSLGCPEKNKFYAQVITPGFNITLSAREKAYDYHAGSEKVVICPL</sequence>
<name>A0A0G1DKP6_9BACT</name>
<dbReference type="STRING" id="1618443.UV73_C0003G0166"/>
<keyword evidence="1" id="KW-0472">Membrane</keyword>
<accession>A0A0G1DKP6</accession>
<evidence type="ECO:0000313" key="2">
    <source>
        <dbReference type="EMBL" id="KKS98224.1"/>
    </source>
</evidence>
<proteinExistence type="predicted"/>
<organism evidence="2 3">
    <name type="scientific">Candidatus Gottesmanbacteria bacterium GW2011_GWA2_43_14</name>
    <dbReference type="NCBI Taxonomy" id="1618443"/>
    <lineage>
        <taxon>Bacteria</taxon>
        <taxon>Candidatus Gottesmaniibacteriota</taxon>
    </lineage>
</organism>
<protein>
    <submittedName>
        <fullName evidence="2">Uncharacterized protein</fullName>
    </submittedName>
</protein>
<dbReference type="AlphaFoldDB" id="A0A0G1DKP6"/>
<reference evidence="2 3" key="1">
    <citation type="journal article" date="2015" name="Nature">
        <title>rRNA introns, odd ribosomes, and small enigmatic genomes across a large radiation of phyla.</title>
        <authorList>
            <person name="Brown C.T."/>
            <person name="Hug L.A."/>
            <person name="Thomas B.C."/>
            <person name="Sharon I."/>
            <person name="Castelle C.J."/>
            <person name="Singh A."/>
            <person name="Wilkins M.J."/>
            <person name="Williams K.H."/>
            <person name="Banfield J.F."/>
        </authorList>
    </citation>
    <scope>NUCLEOTIDE SEQUENCE [LARGE SCALE GENOMIC DNA]</scope>
</reference>
<gene>
    <name evidence="2" type="ORF">UV73_C0003G0166</name>
</gene>